<dbReference type="PATRIC" id="fig|245018.3.peg.2921"/>
<dbReference type="AlphaFoldDB" id="D4MVP2"/>
<sequence length="152" mass="17978">MITIDDMKKAVVAALNENFDYPCYEFGVVEQMEYPCFFVRITENGELYTKNRYQQRYAVEIVLMHERGEHGQEIKVLKDIEKIKQIFLFAMQTEKKKVPIMNFEMEYTGERGNVPRITFDSEFLDDLYKPSDAPLMKELEMKEDLNNGNAKH</sequence>
<dbReference type="InterPro" id="IPR049254">
    <property type="entry name" value="Phage_tail_terminator"/>
</dbReference>
<organism evidence="1 2">
    <name type="scientific">Anaerostipes hadrus</name>
    <dbReference type="NCBI Taxonomy" id="649756"/>
    <lineage>
        <taxon>Bacteria</taxon>
        <taxon>Bacillati</taxon>
        <taxon>Bacillota</taxon>
        <taxon>Clostridia</taxon>
        <taxon>Lachnospirales</taxon>
        <taxon>Lachnospiraceae</taxon>
        <taxon>Anaerostipes</taxon>
    </lineage>
</organism>
<dbReference type="EMBL" id="FP929061">
    <property type="protein sequence ID" value="CBL39458.1"/>
    <property type="molecule type" value="Genomic_DNA"/>
</dbReference>
<dbReference type="Pfam" id="PF20765">
    <property type="entry name" value="Phage_tail_terminator_8"/>
    <property type="match status" value="1"/>
</dbReference>
<protein>
    <submittedName>
        <fullName evidence="1">Uncharacterized protein</fullName>
    </submittedName>
</protein>
<dbReference type="RefSeq" id="WP_015530785.1">
    <property type="nucleotide sequence ID" value="NC_021016.1"/>
</dbReference>
<reference evidence="1 2" key="2">
    <citation type="submission" date="2010-03" db="EMBL/GenBank/DDBJ databases">
        <authorList>
            <person name="Pajon A."/>
        </authorList>
    </citation>
    <scope>NUCLEOTIDE SEQUENCE [LARGE SCALE GENOMIC DNA]</scope>
    <source>
        <strain evidence="1 2">SSC/2</strain>
    </source>
</reference>
<name>D4MVP2_ANAHA</name>
<dbReference type="Proteomes" id="UP000008960">
    <property type="component" value="Chromosome"/>
</dbReference>
<proteinExistence type="predicted"/>
<evidence type="ECO:0000313" key="1">
    <source>
        <dbReference type="EMBL" id="CBL39458.1"/>
    </source>
</evidence>
<dbReference type="KEGG" id="bprl:CL2_26310"/>
<gene>
    <name evidence="1" type="ORF">CL2_26310</name>
</gene>
<evidence type="ECO:0000313" key="2">
    <source>
        <dbReference type="Proteomes" id="UP000008960"/>
    </source>
</evidence>
<accession>D4MVP2</accession>
<reference evidence="1 2" key="1">
    <citation type="submission" date="2010-03" db="EMBL/GenBank/DDBJ databases">
        <title>The genome sequence of Clostridiales sp. SSC/2.</title>
        <authorList>
            <consortium name="metaHIT consortium -- http://www.metahit.eu/"/>
            <person name="Pajon A."/>
            <person name="Turner K."/>
            <person name="Parkhill J."/>
            <person name="Duncan S."/>
            <person name="Flint H."/>
        </authorList>
    </citation>
    <scope>NUCLEOTIDE SEQUENCE [LARGE SCALE GENOMIC DNA]</scope>
    <source>
        <strain evidence="1 2">SSC/2</strain>
    </source>
</reference>